<gene>
    <name evidence="1" type="ORF">EXIGLDRAFT_718168</name>
</gene>
<dbReference type="Gene3D" id="3.80.10.10">
    <property type="entry name" value="Ribonuclease Inhibitor"/>
    <property type="match status" value="1"/>
</dbReference>
<dbReference type="AlphaFoldDB" id="A0A166AJW0"/>
<evidence type="ECO:0000313" key="1">
    <source>
        <dbReference type="EMBL" id="KZV92609.1"/>
    </source>
</evidence>
<keyword evidence="2" id="KW-1185">Reference proteome</keyword>
<dbReference type="Gene3D" id="1.20.1280.50">
    <property type="match status" value="1"/>
</dbReference>
<accession>A0A166AJW0</accession>
<organism evidence="1 2">
    <name type="scientific">Exidia glandulosa HHB12029</name>
    <dbReference type="NCBI Taxonomy" id="1314781"/>
    <lineage>
        <taxon>Eukaryota</taxon>
        <taxon>Fungi</taxon>
        <taxon>Dikarya</taxon>
        <taxon>Basidiomycota</taxon>
        <taxon>Agaricomycotina</taxon>
        <taxon>Agaricomycetes</taxon>
        <taxon>Auriculariales</taxon>
        <taxon>Exidiaceae</taxon>
        <taxon>Exidia</taxon>
    </lineage>
</organism>
<sequence length="513" mass="58060">MSFFHNVKAARIAFQESELEAMDRRASVLHNELAAARLVLARAQHTVDSIAQDLSGLESRQTDARSRLDDMRAEMSPEVMAALPDDVLRMIFFSLAAQIDDGLAVWRRAGRKHYDDGRALLPFDLSAVCRRWRAVALASPSFWGSYLALDSYFESAQECRALQAYTNLIIRRSGSAPLNIVIDWEHLEDEQWATHRVMLGTILFSMIKEAKRWKSIYAKFRTAAAGAQVLTMFRHATPLLEKVEVYTSAEESPNPWRENFPAYLPYCHKLRELSTDVSHVVWRPSLQTPLSVTKLELINVVIPSQTLWHTLASCPLLIHLAIGVHATEFIWRPSAELNLPTLRELELTDDGDALLASWAQSLKLPRLDTLEIRRVHRSHLDVLLPHIAATLSVLKVTSVPILGADELDCLSRITGLTRVELSICGGSRLSAEFFERWTERQAWPRVEEIIFPRWTRFSDDGAEALLKLIRGRSTELSPESEVRRLTHVEIQGPSIPSWLQEQVSLLVVGPPSM</sequence>
<dbReference type="InterPro" id="IPR032675">
    <property type="entry name" value="LRR_dom_sf"/>
</dbReference>
<dbReference type="Proteomes" id="UP000077266">
    <property type="component" value="Unassembled WGS sequence"/>
</dbReference>
<dbReference type="SUPFAM" id="SSF52047">
    <property type="entry name" value="RNI-like"/>
    <property type="match status" value="1"/>
</dbReference>
<evidence type="ECO:0000313" key="2">
    <source>
        <dbReference type="Proteomes" id="UP000077266"/>
    </source>
</evidence>
<dbReference type="InParanoid" id="A0A166AJW0"/>
<proteinExistence type="predicted"/>
<protein>
    <submittedName>
        <fullName evidence="1">Uncharacterized protein</fullName>
    </submittedName>
</protein>
<name>A0A166AJW0_EXIGL</name>
<dbReference type="OrthoDB" id="2961500at2759"/>
<dbReference type="EMBL" id="KV426005">
    <property type="protein sequence ID" value="KZV92609.1"/>
    <property type="molecule type" value="Genomic_DNA"/>
</dbReference>
<reference evidence="1 2" key="1">
    <citation type="journal article" date="2016" name="Mol. Biol. Evol.">
        <title>Comparative Genomics of Early-Diverging Mushroom-Forming Fungi Provides Insights into the Origins of Lignocellulose Decay Capabilities.</title>
        <authorList>
            <person name="Nagy L.G."/>
            <person name="Riley R."/>
            <person name="Tritt A."/>
            <person name="Adam C."/>
            <person name="Daum C."/>
            <person name="Floudas D."/>
            <person name="Sun H."/>
            <person name="Yadav J.S."/>
            <person name="Pangilinan J."/>
            <person name="Larsson K.H."/>
            <person name="Matsuura K."/>
            <person name="Barry K."/>
            <person name="Labutti K."/>
            <person name="Kuo R."/>
            <person name="Ohm R.A."/>
            <person name="Bhattacharya S.S."/>
            <person name="Shirouzu T."/>
            <person name="Yoshinaga Y."/>
            <person name="Martin F.M."/>
            <person name="Grigoriev I.V."/>
            <person name="Hibbett D.S."/>
        </authorList>
    </citation>
    <scope>NUCLEOTIDE SEQUENCE [LARGE SCALE GENOMIC DNA]</scope>
    <source>
        <strain evidence="1 2">HHB12029</strain>
    </source>
</reference>